<dbReference type="Proteomes" id="UP001054945">
    <property type="component" value="Unassembled WGS sequence"/>
</dbReference>
<dbReference type="AlphaFoldDB" id="A0AAV4NT15"/>
<reference evidence="1 2" key="1">
    <citation type="submission" date="2021-06" db="EMBL/GenBank/DDBJ databases">
        <title>Caerostris extrusa draft genome.</title>
        <authorList>
            <person name="Kono N."/>
            <person name="Arakawa K."/>
        </authorList>
    </citation>
    <scope>NUCLEOTIDE SEQUENCE [LARGE SCALE GENOMIC DNA]</scope>
</reference>
<evidence type="ECO:0000313" key="2">
    <source>
        <dbReference type="Proteomes" id="UP001054945"/>
    </source>
</evidence>
<sequence>MHMCIQCRLLFPKLPASLFECSAVIFFYFLKAGDTFEGKWRMGNLTASLSRTLHRELNLPVVDFPALMSADKMAARDARGISASNPNALAGCMLHQIAPD</sequence>
<gene>
    <name evidence="1" type="ORF">CEXT_745661</name>
</gene>
<proteinExistence type="predicted"/>
<protein>
    <submittedName>
        <fullName evidence="1">Uncharacterized protein</fullName>
    </submittedName>
</protein>
<organism evidence="1 2">
    <name type="scientific">Caerostris extrusa</name>
    <name type="common">Bark spider</name>
    <name type="synonym">Caerostris bankana</name>
    <dbReference type="NCBI Taxonomy" id="172846"/>
    <lineage>
        <taxon>Eukaryota</taxon>
        <taxon>Metazoa</taxon>
        <taxon>Ecdysozoa</taxon>
        <taxon>Arthropoda</taxon>
        <taxon>Chelicerata</taxon>
        <taxon>Arachnida</taxon>
        <taxon>Araneae</taxon>
        <taxon>Araneomorphae</taxon>
        <taxon>Entelegynae</taxon>
        <taxon>Araneoidea</taxon>
        <taxon>Araneidae</taxon>
        <taxon>Caerostris</taxon>
    </lineage>
</organism>
<comment type="caution">
    <text evidence="1">The sequence shown here is derived from an EMBL/GenBank/DDBJ whole genome shotgun (WGS) entry which is preliminary data.</text>
</comment>
<keyword evidence="2" id="KW-1185">Reference proteome</keyword>
<dbReference type="EMBL" id="BPLR01021246">
    <property type="protein sequence ID" value="GIX87544.1"/>
    <property type="molecule type" value="Genomic_DNA"/>
</dbReference>
<accession>A0AAV4NT15</accession>
<evidence type="ECO:0000313" key="1">
    <source>
        <dbReference type="EMBL" id="GIX87544.1"/>
    </source>
</evidence>
<name>A0AAV4NT15_CAEEX</name>